<proteinExistence type="predicted"/>
<dbReference type="PANTHER" id="PTHR44103">
    <property type="entry name" value="PROPROTEIN CONVERTASE P"/>
    <property type="match status" value="1"/>
</dbReference>
<dbReference type="Gene3D" id="2.130.10.130">
    <property type="entry name" value="Integrin alpha, N-terminal"/>
    <property type="match status" value="2"/>
</dbReference>
<dbReference type="PANTHER" id="PTHR44103:SF1">
    <property type="entry name" value="PROPROTEIN CONVERTASE P"/>
    <property type="match status" value="1"/>
</dbReference>
<feature type="domain" description="GmrSD restriction endonucleases C-terminal" evidence="3">
    <location>
        <begin position="381"/>
        <end position="490"/>
    </location>
</feature>
<organism evidence="4 5">
    <name type="scientific">Microbacterium kribbense</name>
    <dbReference type="NCBI Taxonomy" id="433645"/>
    <lineage>
        <taxon>Bacteria</taxon>
        <taxon>Bacillati</taxon>
        <taxon>Actinomycetota</taxon>
        <taxon>Actinomycetes</taxon>
        <taxon>Micrococcales</taxon>
        <taxon>Microbacteriaceae</taxon>
        <taxon>Microbacterium</taxon>
    </lineage>
</organism>
<evidence type="ECO:0000256" key="1">
    <source>
        <dbReference type="ARBA" id="ARBA00022729"/>
    </source>
</evidence>
<name>A0ABP7GC58_9MICO</name>
<dbReference type="Proteomes" id="UP001500540">
    <property type="component" value="Unassembled WGS sequence"/>
</dbReference>
<comment type="caution">
    <text evidence="4">The sequence shown here is derived from an EMBL/GenBank/DDBJ whole genome shotgun (WGS) entry which is preliminary data.</text>
</comment>
<feature type="signal peptide" evidence="2">
    <location>
        <begin position="1"/>
        <end position="26"/>
    </location>
</feature>
<dbReference type="InterPro" id="IPR013517">
    <property type="entry name" value="FG-GAP"/>
</dbReference>
<reference evidence="5" key="1">
    <citation type="journal article" date="2019" name="Int. J. Syst. Evol. Microbiol.">
        <title>The Global Catalogue of Microorganisms (GCM) 10K type strain sequencing project: providing services to taxonomists for standard genome sequencing and annotation.</title>
        <authorList>
            <consortium name="The Broad Institute Genomics Platform"/>
            <consortium name="The Broad Institute Genome Sequencing Center for Infectious Disease"/>
            <person name="Wu L."/>
            <person name="Ma J."/>
        </authorList>
    </citation>
    <scope>NUCLEOTIDE SEQUENCE [LARGE SCALE GENOMIC DNA]</scope>
    <source>
        <strain evidence="5">JCM 16950</strain>
    </source>
</reference>
<dbReference type="InterPro" id="IPR028994">
    <property type="entry name" value="Integrin_alpha_N"/>
</dbReference>
<evidence type="ECO:0000259" key="3">
    <source>
        <dbReference type="Pfam" id="PF07510"/>
    </source>
</evidence>
<keyword evidence="1 2" id="KW-0732">Signal</keyword>
<dbReference type="InterPro" id="IPR011089">
    <property type="entry name" value="GmrSD_C"/>
</dbReference>
<protein>
    <recommendedName>
        <fullName evidence="3">GmrSD restriction endonucleases C-terminal domain-containing protein</fullName>
    </recommendedName>
</protein>
<evidence type="ECO:0000313" key="5">
    <source>
        <dbReference type="Proteomes" id="UP001500540"/>
    </source>
</evidence>
<evidence type="ECO:0000313" key="4">
    <source>
        <dbReference type="EMBL" id="GAA3758531.1"/>
    </source>
</evidence>
<evidence type="ECO:0000256" key="2">
    <source>
        <dbReference type="SAM" id="SignalP"/>
    </source>
</evidence>
<feature type="chain" id="PRO_5045120062" description="GmrSD restriction endonucleases C-terminal domain-containing protein" evidence="2">
    <location>
        <begin position="27"/>
        <end position="509"/>
    </location>
</feature>
<dbReference type="Pfam" id="PF07510">
    <property type="entry name" value="GmrSD_C"/>
    <property type="match status" value="1"/>
</dbReference>
<sequence length="509" mass="54384">MFRSLVSVFAVGVVVMSALGVAPAPAFESSDLGTAAVGSAVRSAATPASLATTAADWDRDGIGDVIGSDTGGRLWLYPGNGTGRFKPRVQLGTGWSGYDQIRPSGDFDGDGITDLIARGVGSHELWLYPGDGSGKFKPRVRIGTGWGGFTQIFSPGDWDGDGANDILALRKSDGKLILYSGTNTGKVHSGRQVGTGWSQVTSLIPTGDFDADGQVDFIGRYSSGLLRLYRANGSGGFTTTQYIGTGFGGFTSTIGVGDFSGDGYPDVLGRNSRGDLFMYRGNGWRGHPWIAPYPKIGTSWNSITMSDQTVSAPAPQPSGTMTGRQLLNSLKVGSESNSGYNRDYFKHWIDANHDCQDTRAEVLIAKSRTRVTFSTSSNGCVVKTGNWLSPFDNRTWTAASDVDIDHMVPLAEAWGSGARYWTAAKRQAYANDLGYTYSLQPMTDNLNQSKGAQDPAQWMPPVAKCSYAIQWVAIKYRWALTIDTAERTALSGLLDGSCGQASIKTPPRA</sequence>
<keyword evidence="5" id="KW-1185">Reference proteome</keyword>
<accession>A0ABP7GC58</accession>
<dbReference type="SUPFAM" id="SSF69318">
    <property type="entry name" value="Integrin alpha N-terminal domain"/>
    <property type="match status" value="1"/>
</dbReference>
<dbReference type="Pfam" id="PF13517">
    <property type="entry name" value="FG-GAP_3"/>
    <property type="match status" value="2"/>
</dbReference>
<dbReference type="EMBL" id="BAABAF010000002">
    <property type="protein sequence ID" value="GAA3758531.1"/>
    <property type="molecule type" value="Genomic_DNA"/>
</dbReference>
<gene>
    <name evidence="4" type="ORF">GCM10022240_09060</name>
</gene>